<evidence type="ECO:0000256" key="2">
    <source>
        <dbReference type="SAM" id="SignalP"/>
    </source>
</evidence>
<dbReference type="Proteomes" id="UP000026961">
    <property type="component" value="Chromosome 4"/>
</dbReference>
<proteinExistence type="predicted"/>
<dbReference type="PANTHER" id="PTHR36138:SF13">
    <property type="entry name" value="OS04G0604500 PROTEIN"/>
    <property type="match status" value="1"/>
</dbReference>
<feature type="region of interest" description="Disordered" evidence="1">
    <location>
        <begin position="209"/>
        <end position="244"/>
    </location>
</feature>
<feature type="compositionally biased region" description="Basic residues" evidence="1">
    <location>
        <begin position="117"/>
        <end position="129"/>
    </location>
</feature>
<evidence type="ECO:0000256" key="1">
    <source>
        <dbReference type="SAM" id="MobiDB-lite"/>
    </source>
</evidence>
<feature type="compositionally biased region" description="Polar residues" evidence="1">
    <location>
        <begin position="62"/>
        <end position="72"/>
    </location>
</feature>
<accession>A0A0D9ZQ96</accession>
<protein>
    <submittedName>
        <fullName evidence="3">Uncharacterized protein</fullName>
    </submittedName>
</protein>
<feature type="chain" id="PRO_5002352996" evidence="2">
    <location>
        <begin position="20"/>
        <end position="244"/>
    </location>
</feature>
<reference evidence="3" key="1">
    <citation type="submission" date="2015-04" db="UniProtKB">
        <authorList>
            <consortium name="EnsemblPlants"/>
        </authorList>
    </citation>
    <scope>IDENTIFICATION</scope>
</reference>
<dbReference type="PANTHER" id="PTHR36138">
    <property type="entry name" value="EXPRESSED PROTEIN-RELATED"/>
    <property type="match status" value="1"/>
</dbReference>
<feature type="signal peptide" evidence="2">
    <location>
        <begin position="1"/>
        <end position="19"/>
    </location>
</feature>
<dbReference type="Gramene" id="OGLUM04G24260.2">
    <property type="protein sequence ID" value="OGLUM04G24260.2"/>
    <property type="gene ID" value="OGLUM04G24260"/>
</dbReference>
<sequence length="244" mass="27303">MSSALIPCVAFSTTFLLWAQPAAKDHISRSGPNFEDKYTRERLPVSYLGPPAAPPPPPPSLILTTVTSRRTMASSSEESKEKAVAEEEEKGVISPAATETAGEKKASAAAAGEETKKKQKEKKMKKVRMPQHEVDRIMSYKHRPLTMPPGYKNFSKELLACFPVPVDQLDDYWARKNKIHDEGAKPILEKQERIRKEYKEKGYAEYWITDDEDQAATRSRAPAPGRRRGRPGVTKKHTGGTKKL</sequence>
<feature type="region of interest" description="Disordered" evidence="1">
    <location>
        <begin position="45"/>
        <end position="130"/>
    </location>
</feature>
<evidence type="ECO:0000313" key="4">
    <source>
        <dbReference type="Proteomes" id="UP000026961"/>
    </source>
</evidence>
<feature type="compositionally biased region" description="Basic residues" evidence="1">
    <location>
        <begin position="225"/>
        <end position="244"/>
    </location>
</feature>
<feature type="compositionally biased region" description="Pro residues" evidence="1">
    <location>
        <begin position="51"/>
        <end position="60"/>
    </location>
</feature>
<dbReference type="AlphaFoldDB" id="A0A0D9ZQ96"/>
<keyword evidence="4" id="KW-1185">Reference proteome</keyword>
<keyword evidence="2" id="KW-0732">Signal</keyword>
<dbReference type="HOGENOM" id="CLU_099610_0_0_1"/>
<reference evidence="3" key="2">
    <citation type="submission" date="2018-05" db="EMBL/GenBank/DDBJ databases">
        <title>OgluRS3 (Oryza glumaepatula Reference Sequence Version 3).</title>
        <authorList>
            <person name="Zhang J."/>
            <person name="Kudrna D."/>
            <person name="Lee S."/>
            <person name="Talag J."/>
            <person name="Welchert J."/>
            <person name="Wing R.A."/>
        </authorList>
    </citation>
    <scope>NUCLEOTIDE SEQUENCE [LARGE SCALE GENOMIC DNA]</scope>
</reference>
<dbReference type="EnsemblPlants" id="OGLUM04G24260.2">
    <property type="protein sequence ID" value="OGLUM04G24260.2"/>
    <property type="gene ID" value="OGLUM04G24260"/>
</dbReference>
<dbReference type="eggNOG" id="ENOG502R5QI">
    <property type="taxonomic scope" value="Eukaryota"/>
</dbReference>
<evidence type="ECO:0000313" key="3">
    <source>
        <dbReference type="EnsemblPlants" id="OGLUM04G24260.2"/>
    </source>
</evidence>
<name>A0A0D9ZQ96_9ORYZ</name>
<organism evidence="3">
    <name type="scientific">Oryza glumipatula</name>
    <dbReference type="NCBI Taxonomy" id="40148"/>
    <lineage>
        <taxon>Eukaryota</taxon>
        <taxon>Viridiplantae</taxon>
        <taxon>Streptophyta</taxon>
        <taxon>Embryophyta</taxon>
        <taxon>Tracheophyta</taxon>
        <taxon>Spermatophyta</taxon>
        <taxon>Magnoliopsida</taxon>
        <taxon>Liliopsida</taxon>
        <taxon>Poales</taxon>
        <taxon>Poaceae</taxon>
        <taxon>BOP clade</taxon>
        <taxon>Oryzoideae</taxon>
        <taxon>Oryzeae</taxon>
        <taxon>Oryzinae</taxon>
        <taxon>Oryza</taxon>
    </lineage>
</organism>